<dbReference type="OrthoDB" id="9793973at2"/>
<protein>
    <recommendedName>
        <fullName evidence="13">Probable dual-specificity RNA methyltransferase RlmN</fullName>
        <ecNumber evidence="13">2.1.1.192</ecNumber>
    </recommendedName>
    <alternativeName>
        <fullName evidence="13">23S rRNA (adenine(2503)-C(2))-methyltransferase</fullName>
    </alternativeName>
    <alternativeName>
        <fullName evidence="13">23S rRNA m2A2503 methyltransferase</fullName>
    </alternativeName>
    <alternativeName>
        <fullName evidence="13">Ribosomal RNA large subunit methyltransferase N</fullName>
    </alternativeName>
    <alternativeName>
        <fullName evidence="13">tRNA (adenine(37)-C(2))-methyltransferase</fullName>
    </alternativeName>
    <alternativeName>
        <fullName evidence="13">tRNA m2A37 methyltransferase</fullName>
    </alternativeName>
</protein>
<dbReference type="FunFam" id="3.20.20.70:FF:000014">
    <property type="entry name" value="Probable dual-specificity RNA methyltransferase RlmN"/>
    <property type="match status" value="1"/>
</dbReference>
<evidence type="ECO:0000256" key="7">
    <source>
        <dbReference type="ARBA" id="ARBA00022691"/>
    </source>
</evidence>
<feature type="binding site" evidence="13">
    <location>
        <position position="117"/>
    </location>
    <ligand>
        <name>[4Fe-4S] cluster</name>
        <dbReference type="ChEBI" id="CHEBI:49883"/>
        <note>4Fe-4S-S-AdoMet</note>
    </ligand>
</feature>
<dbReference type="Pfam" id="PF21016">
    <property type="entry name" value="RlmN_N"/>
    <property type="match status" value="1"/>
</dbReference>
<evidence type="ECO:0000256" key="12">
    <source>
        <dbReference type="ARBA" id="ARBA00023157"/>
    </source>
</evidence>
<comment type="function">
    <text evidence="13">Specifically methylates position 2 of adenine 2503 in 23S rRNA and position 2 of adenine 37 in tRNAs.</text>
</comment>
<feature type="binding site" evidence="13">
    <location>
        <position position="192"/>
    </location>
    <ligand>
        <name>S-adenosyl-L-methionine</name>
        <dbReference type="ChEBI" id="CHEBI:59789"/>
    </ligand>
</feature>
<dbReference type="GO" id="GO:0070040">
    <property type="term" value="F:rRNA (adenine(2503)-C2-)-methyltransferase activity"/>
    <property type="evidence" value="ECO:0007669"/>
    <property type="project" value="UniProtKB-UniRule"/>
</dbReference>
<dbReference type="EMBL" id="QRMS01000002">
    <property type="protein sequence ID" value="RHJ88764.1"/>
    <property type="molecule type" value="Genomic_DNA"/>
</dbReference>
<dbReference type="SUPFAM" id="SSF102114">
    <property type="entry name" value="Radical SAM enzymes"/>
    <property type="match status" value="1"/>
</dbReference>
<evidence type="ECO:0000256" key="5">
    <source>
        <dbReference type="ARBA" id="ARBA00022603"/>
    </source>
</evidence>
<dbReference type="InterPro" id="IPR004383">
    <property type="entry name" value="rRNA_lsu_MTrfase_RlmN/Cfr"/>
</dbReference>
<comment type="caution">
    <text evidence="15">The sequence shown here is derived from an EMBL/GenBank/DDBJ whole genome shotgun (WGS) entry which is preliminary data.</text>
</comment>
<dbReference type="GO" id="GO:0000049">
    <property type="term" value="F:tRNA binding"/>
    <property type="evidence" value="ECO:0007669"/>
    <property type="project" value="UniProtKB-UniRule"/>
</dbReference>
<dbReference type="GO" id="GO:0019843">
    <property type="term" value="F:rRNA binding"/>
    <property type="evidence" value="ECO:0007669"/>
    <property type="project" value="UniProtKB-UniRule"/>
</dbReference>
<keyword evidence="4 13" id="KW-0698">rRNA processing</keyword>
<dbReference type="InterPro" id="IPR006638">
    <property type="entry name" value="Elp3/MiaA/NifB-like_rSAM"/>
</dbReference>
<dbReference type="InterPro" id="IPR048641">
    <property type="entry name" value="RlmN_N"/>
</dbReference>
<evidence type="ECO:0000256" key="2">
    <source>
        <dbReference type="ARBA" id="ARBA00022485"/>
    </source>
</evidence>
<dbReference type="HAMAP" id="MF_01849">
    <property type="entry name" value="RNA_methyltr_RlmN"/>
    <property type="match status" value="1"/>
</dbReference>
<feature type="active site" description="Proton acceptor" evidence="13">
    <location>
        <position position="93"/>
    </location>
</feature>
<evidence type="ECO:0000256" key="10">
    <source>
        <dbReference type="ARBA" id="ARBA00023004"/>
    </source>
</evidence>
<keyword evidence="2 13" id="KW-0004">4Fe-4S</keyword>
<dbReference type="Proteomes" id="UP000284841">
    <property type="component" value="Unassembled WGS sequence"/>
</dbReference>
<dbReference type="AlphaFoldDB" id="A0A415E580"/>
<comment type="miscellaneous">
    <text evidence="13">Reaction proceeds by a ping-pong mechanism involving intermediate methylation of a conserved cysteine residue.</text>
</comment>
<feature type="binding site" evidence="13">
    <location>
        <position position="291"/>
    </location>
    <ligand>
        <name>S-adenosyl-L-methionine</name>
        <dbReference type="ChEBI" id="CHEBI:59789"/>
    </ligand>
</feature>
<dbReference type="InterPro" id="IPR027492">
    <property type="entry name" value="RNA_MTrfase_RlmN"/>
</dbReference>
<organism evidence="15 16">
    <name type="scientific">Emergencia timonensis</name>
    <dbReference type="NCBI Taxonomy" id="1776384"/>
    <lineage>
        <taxon>Bacteria</taxon>
        <taxon>Bacillati</taxon>
        <taxon>Bacillota</taxon>
        <taxon>Clostridia</taxon>
        <taxon>Peptostreptococcales</taxon>
        <taxon>Anaerovoracaceae</taxon>
        <taxon>Emergencia</taxon>
    </lineage>
</organism>
<keyword evidence="8 13" id="KW-0819">tRNA processing</keyword>
<dbReference type="SMART" id="SM00729">
    <property type="entry name" value="Elp3"/>
    <property type="match status" value="1"/>
</dbReference>
<evidence type="ECO:0000256" key="3">
    <source>
        <dbReference type="ARBA" id="ARBA00022490"/>
    </source>
</evidence>
<dbReference type="GO" id="GO:0070475">
    <property type="term" value="P:rRNA base methylation"/>
    <property type="evidence" value="ECO:0007669"/>
    <property type="project" value="UniProtKB-UniRule"/>
</dbReference>
<keyword evidence="5 13" id="KW-0489">Methyltransferase</keyword>
<evidence type="ECO:0000259" key="14">
    <source>
        <dbReference type="PROSITE" id="PS51918"/>
    </source>
</evidence>
<dbReference type="SFLD" id="SFLDG01062">
    <property type="entry name" value="methyltransferase_(Class_A)"/>
    <property type="match status" value="1"/>
</dbReference>
<dbReference type="GO" id="GO:0051539">
    <property type="term" value="F:4 iron, 4 sulfur cluster binding"/>
    <property type="evidence" value="ECO:0007669"/>
    <property type="project" value="UniProtKB-UniRule"/>
</dbReference>
<gene>
    <name evidence="13" type="primary">rlmN</name>
    <name evidence="15" type="ORF">DW099_08975</name>
</gene>
<name>A0A415E580_9FIRM</name>
<comment type="catalytic activity">
    <reaction evidence="13">
        <text>adenosine(37) in tRNA + 2 reduced [2Fe-2S]-[ferredoxin] + 2 S-adenosyl-L-methionine = 2-methyladenosine(37) in tRNA + 5'-deoxyadenosine + L-methionine + 2 oxidized [2Fe-2S]-[ferredoxin] + S-adenosyl-L-homocysteine</text>
        <dbReference type="Rhea" id="RHEA:43332"/>
        <dbReference type="Rhea" id="RHEA-COMP:10000"/>
        <dbReference type="Rhea" id="RHEA-COMP:10001"/>
        <dbReference type="Rhea" id="RHEA-COMP:10162"/>
        <dbReference type="Rhea" id="RHEA-COMP:10485"/>
        <dbReference type="ChEBI" id="CHEBI:17319"/>
        <dbReference type="ChEBI" id="CHEBI:33737"/>
        <dbReference type="ChEBI" id="CHEBI:33738"/>
        <dbReference type="ChEBI" id="CHEBI:57844"/>
        <dbReference type="ChEBI" id="CHEBI:57856"/>
        <dbReference type="ChEBI" id="CHEBI:59789"/>
        <dbReference type="ChEBI" id="CHEBI:74411"/>
        <dbReference type="ChEBI" id="CHEBI:74497"/>
        <dbReference type="EC" id="2.1.1.192"/>
    </reaction>
</comment>
<evidence type="ECO:0000313" key="15">
    <source>
        <dbReference type="EMBL" id="RHJ88764.1"/>
    </source>
</evidence>
<evidence type="ECO:0000256" key="1">
    <source>
        <dbReference type="ARBA" id="ARBA00004496"/>
    </source>
</evidence>
<dbReference type="Gene3D" id="3.20.20.70">
    <property type="entry name" value="Aldolase class I"/>
    <property type="match status" value="1"/>
</dbReference>
<dbReference type="InterPro" id="IPR007197">
    <property type="entry name" value="rSAM"/>
</dbReference>
<feature type="binding site" evidence="13">
    <location>
        <position position="113"/>
    </location>
    <ligand>
        <name>[4Fe-4S] cluster</name>
        <dbReference type="ChEBI" id="CHEBI:49883"/>
        <note>4Fe-4S-S-AdoMet</note>
    </ligand>
</feature>
<dbReference type="EC" id="2.1.1.192" evidence="13"/>
<dbReference type="SFLD" id="SFLDS00029">
    <property type="entry name" value="Radical_SAM"/>
    <property type="match status" value="1"/>
</dbReference>
<evidence type="ECO:0000256" key="13">
    <source>
        <dbReference type="HAMAP-Rule" id="MF_01849"/>
    </source>
</evidence>
<dbReference type="PANTHER" id="PTHR30544">
    <property type="entry name" value="23S RRNA METHYLTRANSFERASE"/>
    <property type="match status" value="1"/>
</dbReference>
<evidence type="ECO:0000313" key="16">
    <source>
        <dbReference type="Proteomes" id="UP000284841"/>
    </source>
</evidence>
<evidence type="ECO:0000256" key="4">
    <source>
        <dbReference type="ARBA" id="ARBA00022552"/>
    </source>
</evidence>
<proteinExistence type="inferred from homology"/>
<evidence type="ECO:0000256" key="9">
    <source>
        <dbReference type="ARBA" id="ARBA00022723"/>
    </source>
</evidence>
<feature type="binding site" evidence="13">
    <location>
        <position position="120"/>
    </location>
    <ligand>
        <name>[4Fe-4S] cluster</name>
        <dbReference type="ChEBI" id="CHEBI:49883"/>
        <note>4Fe-4S-S-AdoMet</note>
    </ligand>
</feature>
<feature type="active site" description="S-methylcysteine intermediate" evidence="13">
    <location>
        <position position="334"/>
    </location>
</feature>
<comment type="catalytic activity">
    <reaction evidence="13">
        <text>adenosine(2503) in 23S rRNA + 2 reduced [2Fe-2S]-[ferredoxin] + 2 S-adenosyl-L-methionine = 2-methyladenosine(2503) in 23S rRNA + 5'-deoxyadenosine + L-methionine + 2 oxidized [2Fe-2S]-[ferredoxin] + S-adenosyl-L-homocysteine</text>
        <dbReference type="Rhea" id="RHEA:42916"/>
        <dbReference type="Rhea" id="RHEA-COMP:10000"/>
        <dbReference type="Rhea" id="RHEA-COMP:10001"/>
        <dbReference type="Rhea" id="RHEA-COMP:10152"/>
        <dbReference type="Rhea" id="RHEA-COMP:10282"/>
        <dbReference type="ChEBI" id="CHEBI:17319"/>
        <dbReference type="ChEBI" id="CHEBI:33737"/>
        <dbReference type="ChEBI" id="CHEBI:33738"/>
        <dbReference type="ChEBI" id="CHEBI:57844"/>
        <dbReference type="ChEBI" id="CHEBI:57856"/>
        <dbReference type="ChEBI" id="CHEBI:59789"/>
        <dbReference type="ChEBI" id="CHEBI:74411"/>
        <dbReference type="ChEBI" id="CHEBI:74497"/>
        <dbReference type="EC" id="2.1.1.192"/>
    </reaction>
</comment>
<feature type="binding site" evidence="13">
    <location>
        <begin position="160"/>
        <end position="161"/>
    </location>
    <ligand>
        <name>S-adenosyl-L-methionine</name>
        <dbReference type="ChEBI" id="CHEBI:59789"/>
    </ligand>
</feature>
<dbReference type="GO" id="GO:0005737">
    <property type="term" value="C:cytoplasm"/>
    <property type="evidence" value="ECO:0007669"/>
    <property type="project" value="UniProtKB-SubCell"/>
</dbReference>
<keyword evidence="9 13" id="KW-0479">Metal-binding</keyword>
<dbReference type="Gene3D" id="1.10.150.530">
    <property type="match status" value="1"/>
</dbReference>
<dbReference type="GO" id="GO:0002935">
    <property type="term" value="F:tRNA (adenine(37)-C2)-methyltransferase activity"/>
    <property type="evidence" value="ECO:0007669"/>
    <property type="project" value="UniProtKB-UniRule"/>
</dbReference>
<dbReference type="GO" id="GO:0030488">
    <property type="term" value="P:tRNA methylation"/>
    <property type="evidence" value="ECO:0007669"/>
    <property type="project" value="UniProtKB-UniRule"/>
</dbReference>
<keyword evidence="11 13" id="KW-0411">Iron-sulfur</keyword>
<keyword evidence="16" id="KW-1185">Reference proteome</keyword>
<dbReference type="Pfam" id="PF04055">
    <property type="entry name" value="Radical_SAM"/>
    <property type="match status" value="1"/>
</dbReference>
<sequence length="343" mass="38391">MDEKINLRDLQLPEMEGLLKSMGQPAFRAKQIFQWIYKGVKSFDDMNNVPKALREKLTENCYIGTLSLIEVQRSKTDGTRKYLFELEDGNTIESVFMKYKYGNSICVSSQAGCRMGCRFCASTRNGLERHLSPGEILSQLMEAEADTGEKIGHIVVMGTGEPFDNYDNLSAFIKIVNDKNGLNIGMRNITVSTCGLADMIDRFAEDFPQVNLAISLHGTTDEIRGAMMPVNKRYPLNILLETCRAYTEKTGRRITFEYTLVSGINDSDSDAERLCKILRGMLCHVNLIPLNKVAESGFDTVSRGRAGEFQKILEQRGIPATVRRELGADIDAACGQLRLSKKL</sequence>
<dbReference type="PANTHER" id="PTHR30544:SF5">
    <property type="entry name" value="RADICAL SAM CORE DOMAIN-CONTAINING PROTEIN"/>
    <property type="match status" value="1"/>
</dbReference>
<accession>A0A415E580</accession>
<dbReference type="InterPro" id="IPR013785">
    <property type="entry name" value="Aldolase_TIM"/>
</dbReference>
<comment type="cofactor">
    <cofactor evidence="13">
        <name>[4Fe-4S] cluster</name>
        <dbReference type="ChEBI" id="CHEBI:49883"/>
    </cofactor>
    <text evidence="13">Binds 1 [4Fe-4S] cluster. The cluster is coordinated with 3 cysteines and an exchangeable S-adenosyl-L-methionine.</text>
</comment>
<dbReference type="PIRSF" id="PIRSF006004">
    <property type="entry name" value="CHP00048"/>
    <property type="match status" value="1"/>
</dbReference>
<evidence type="ECO:0000256" key="8">
    <source>
        <dbReference type="ARBA" id="ARBA00022694"/>
    </source>
</evidence>
<keyword evidence="7 13" id="KW-0949">S-adenosyl-L-methionine</keyword>
<dbReference type="STRING" id="1776384.GCA_900086585_04148"/>
<feature type="domain" description="Radical SAM core" evidence="14">
    <location>
        <begin position="99"/>
        <end position="329"/>
    </location>
</feature>
<evidence type="ECO:0000256" key="6">
    <source>
        <dbReference type="ARBA" id="ARBA00022679"/>
    </source>
</evidence>
<dbReference type="InterPro" id="IPR040072">
    <property type="entry name" value="Methyltransferase_A"/>
</dbReference>
<feature type="binding site" evidence="13">
    <location>
        <begin position="215"/>
        <end position="217"/>
    </location>
    <ligand>
        <name>S-adenosyl-L-methionine</name>
        <dbReference type="ChEBI" id="CHEBI:59789"/>
    </ligand>
</feature>
<comment type="similarity">
    <text evidence="13">Belongs to the radical SAM superfamily. RlmN family.</text>
</comment>
<comment type="caution">
    <text evidence="13">Lacks conserved residue(s) required for the propagation of feature annotation.</text>
</comment>
<keyword evidence="10 13" id="KW-0408">Iron</keyword>
<dbReference type="InterPro" id="IPR058240">
    <property type="entry name" value="rSAM_sf"/>
</dbReference>
<dbReference type="SFLD" id="SFLDF00275">
    <property type="entry name" value="adenosine_C2_methyltransferase"/>
    <property type="match status" value="1"/>
</dbReference>
<dbReference type="CDD" id="cd01335">
    <property type="entry name" value="Radical_SAM"/>
    <property type="match status" value="1"/>
</dbReference>
<dbReference type="GO" id="GO:0046872">
    <property type="term" value="F:metal ion binding"/>
    <property type="evidence" value="ECO:0007669"/>
    <property type="project" value="UniProtKB-KW"/>
</dbReference>
<keyword evidence="3 13" id="KW-0963">Cytoplasm</keyword>
<keyword evidence="12 13" id="KW-1015">Disulfide bond</keyword>
<keyword evidence="6 13" id="KW-0808">Transferase</keyword>
<reference evidence="15 16" key="1">
    <citation type="submission" date="2018-08" db="EMBL/GenBank/DDBJ databases">
        <title>A genome reference for cultivated species of the human gut microbiota.</title>
        <authorList>
            <person name="Zou Y."/>
            <person name="Xue W."/>
            <person name="Luo G."/>
        </authorList>
    </citation>
    <scope>NUCLEOTIDE SEQUENCE [LARGE SCALE GENOMIC DNA]</scope>
    <source>
        <strain evidence="15 16">AM07-24</strain>
    </source>
</reference>
<evidence type="ECO:0000256" key="11">
    <source>
        <dbReference type="ARBA" id="ARBA00023014"/>
    </source>
</evidence>
<dbReference type="PROSITE" id="PS51918">
    <property type="entry name" value="RADICAL_SAM"/>
    <property type="match status" value="1"/>
</dbReference>
<dbReference type="NCBIfam" id="TIGR00048">
    <property type="entry name" value="rRNA_mod_RlmN"/>
    <property type="match status" value="1"/>
</dbReference>
<dbReference type="FunFam" id="1.10.150.530:FF:000003">
    <property type="entry name" value="Dual-specificity RNA methyltransferase RlmN"/>
    <property type="match status" value="1"/>
</dbReference>
<comment type="subcellular location">
    <subcellularLocation>
        <location evidence="1 13">Cytoplasm</location>
    </subcellularLocation>
</comment>